<proteinExistence type="predicted"/>
<dbReference type="RefSeq" id="XP_016461959.1">
    <property type="nucleotide sequence ID" value="XM_016606473.1"/>
</dbReference>
<dbReference type="PaxDb" id="4097-A0A1S3ZCA1"/>
<dbReference type="KEGG" id="nta:107785225"/>
<name>A0A1S3ZCA1_TOBAC</name>
<evidence type="ECO:0000313" key="1">
    <source>
        <dbReference type="RefSeq" id="XP_016461959.1"/>
    </source>
</evidence>
<feature type="non-terminal residue" evidence="1">
    <location>
        <position position="213"/>
    </location>
</feature>
<dbReference type="PANTHER" id="PTHR46148">
    <property type="entry name" value="CHROMO DOMAIN-CONTAINING PROTEIN"/>
    <property type="match status" value="1"/>
</dbReference>
<dbReference type="PANTHER" id="PTHR46148:SF58">
    <property type="entry name" value="RETROTRANSPOSON PROTEIN"/>
    <property type="match status" value="1"/>
</dbReference>
<organism evidence="1">
    <name type="scientific">Nicotiana tabacum</name>
    <name type="common">Common tobacco</name>
    <dbReference type="NCBI Taxonomy" id="4097"/>
    <lineage>
        <taxon>Eukaryota</taxon>
        <taxon>Viridiplantae</taxon>
        <taxon>Streptophyta</taxon>
        <taxon>Embryophyta</taxon>
        <taxon>Tracheophyta</taxon>
        <taxon>Spermatophyta</taxon>
        <taxon>Magnoliopsida</taxon>
        <taxon>eudicotyledons</taxon>
        <taxon>Gunneridae</taxon>
        <taxon>Pentapetalae</taxon>
        <taxon>asterids</taxon>
        <taxon>lamiids</taxon>
        <taxon>Solanales</taxon>
        <taxon>Solanaceae</taxon>
        <taxon>Nicotianoideae</taxon>
        <taxon>Nicotianeae</taxon>
        <taxon>Nicotiana</taxon>
    </lineage>
</organism>
<protein>
    <submittedName>
        <fullName evidence="1">Uncharacterized protein</fullName>
    </submittedName>
</protein>
<dbReference type="OrthoDB" id="1939135at2759"/>
<accession>A0A1S3ZCA1</accession>
<dbReference type="AlphaFoldDB" id="A0A1S3ZCA1"/>
<gene>
    <name evidence="1" type="primary">LOC107785225</name>
</gene>
<sequence>MALTYAFTKESTGTVGEFMGVGYRSVVAWSLRYLLSGGAAFGAAVGEAEFTGPDLEHQAIGKVKIIKDRLKTAQSHQKSYSDVRRKDLEFKEDDWVFLKVSTIKGTMWSGNKGKLSPKVSTIKGTMWSGNKGKLSPKVLGDPSTIVLVKTIEVNEELSYEEVPVALLGRQVRKLRNKEIASLKVLCPNQQVEEATWKDEKEMRKKYPHLFYSH</sequence>
<reference evidence="1" key="1">
    <citation type="submission" date="2025-08" db="UniProtKB">
        <authorList>
            <consortium name="RefSeq"/>
        </authorList>
    </citation>
    <scope>IDENTIFICATION</scope>
</reference>